<evidence type="ECO:0000256" key="1">
    <source>
        <dbReference type="SAM" id="MobiDB-lite"/>
    </source>
</evidence>
<sequence length="62" mass="7357">MAFNKDTQIKRFESTADTYERKGNREWAYAKNGKGDEHYAKARDAYDRAERNRDKADRLRNG</sequence>
<keyword evidence="3" id="KW-1185">Reference proteome</keyword>
<dbReference type="EMBL" id="JACRSX010000001">
    <property type="protein sequence ID" value="MBC8561030.1"/>
    <property type="molecule type" value="Genomic_DNA"/>
</dbReference>
<proteinExistence type="predicted"/>
<dbReference type="RefSeq" id="WP_249296799.1">
    <property type="nucleotide sequence ID" value="NZ_JACRSX010000001.1"/>
</dbReference>
<gene>
    <name evidence="2" type="ORF">H8704_00040</name>
</gene>
<feature type="region of interest" description="Disordered" evidence="1">
    <location>
        <begin position="40"/>
        <end position="62"/>
    </location>
</feature>
<accession>A0ABR7MXB1</accession>
<evidence type="ECO:0000313" key="2">
    <source>
        <dbReference type="EMBL" id="MBC8561030.1"/>
    </source>
</evidence>
<organism evidence="2 3">
    <name type="scientific">Jutongia huaianensis</name>
    <dbReference type="NCBI Taxonomy" id="2763668"/>
    <lineage>
        <taxon>Bacteria</taxon>
        <taxon>Bacillati</taxon>
        <taxon>Bacillota</taxon>
        <taxon>Clostridia</taxon>
        <taxon>Lachnospirales</taxon>
        <taxon>Lachnospiraceae</taxon>
        <taxon>Jutongia</taxon>
    </lineage>
</organism>
<name>A0ABR7MXB1_9FIRM</name>
<protein>
    <submittedName>
        <fullName evidence="2">Uncharacterized protein</fullName>
    </submittedName>
</protein>
<reference evidence="2 3" key="1">
    <citation type="submission" date="2020-08" db="EMBL/GenBank/DDBJ databases">
        <title>Genome public.</title>
        <authorList>
            <person name="Liu C."/>
            <person name="Sun Q."/>
        </authorList>
    </citation>
    <scope>NUCLEOTIDE SEQUENCE [LARGE SCALE GENOMIC DNA]</scope>
    <source>
        <strain evidence="2 3">NSJ-37</strain>
    </source>
</reference>
<evidence type="ECO:0000313" key="3">
    <source>
        <dbReference type="Proteomes" id="UP000606193"/>
    </source>
</evidence>
<dbReference type="Proteomes" id="UP000606193">
    <property type="component" value="Unassembled WGS sequence"/>
</dbReference>
<comment type="caution">
    <text evidence="2">The sequence shown here is derived from an EMBL/GenBank/DDBJ whole genome shotgun (WGS) entry which is preliminary data.</text>
</comment>